<keyword evidence="3" id="KW-1185">Reference proteome</keyword>
<reference evidence="2 3" key="1">
    <citation type="submission" date="2020-12" db="EMBL/GenBank/DDBJ databases">
        <title>Bacterial novel species Pedobacter sp. SD-b isolated from soil.</title>
        <authorList>
            <person name="Jung H.-Y."/>
        </authorList>
    </citation>
    <scope>NUCLEOTIDE SEQUENCE [LARGE SCALE GENOMIC DNA]</scope>
    <source>
        <strain evidence="2 3">SD-b</strain>
    </source>
</reference>
<evidence type="ECO:0000313" key="3">
    <source>
        <dbReference type="Proteomes" id="UP000660024"/>
    </source>
</evidence>
<dbReference type="InterPro" id="IPR019861">
    <property type="entry name" value="PorP/SprF_Bacteroidetes"/>
</dbReference>
<dbReference type="Pfam" id="PF11751">
    <property type="entry name" value="PorP_SprF"/>
    <property type="match status" value="1"/>
</dbReference>
<keyword evidence="1" id="KW-0732">Signal</keyword>
<accession>A0ABS1BGC2</accession>
<feature type="chain" id="PRO_5045204617" evidence="1">
    <location>
        <begin position="24"/>
        <end position="326"/>
    </location>
</feature>
<dbReference type="RefSeq" id="WP_200584665.1">
    <property type="nucleotide sequence ID" value="NZ_JAEHFY010000003.1"/>
</dbReference>
<proteinExistence type="predicted"/>
<organism evidence="2 3">
    <name type="scientific">Pedobacter segetis</name>
    <dbReference type="NCBI Taxonomy" id="2793069"/>
    <lineage>
        <taxon>Bacteria</taxon>
        <taxon>Pseudomonadati</taxon>
        <taxon>Bacteroidota</taxon>
        <taxon>Sphingobacteriia</taxon>
        <taxon>Sphingobacteriales</taxon>
        <taxon>Sphingobacteriaceae</taxon>
        <taxon>Pedobacter</taxon>
    </lineage>
</organism>
<gene>
    <name evidence="2" type="ORF">I5M32_02820</name>
</gene>
<evidence type="ECO:0000313" key="2">
    <source>
        <dbReference type="EMBL" id="MBK0381880.1"/>
    </source>
</evidence>
<evidence type="ECO:0000256" key="1">
    <source>
        <dbReference type="SAM" id="SignalP"/>
    </source>
</evidence>
<dbReference type="NCBIfam" id="TIGR03519">
    <property type="entry name" value="T9SS_PorP_fam"/>
    <property type="match status" value="1"/>
</dbReference>
<comment type="caution">
    <text evidence="2">The sequence shown here is derived from an EMBL/GenBank/DDBJ whole genome shotgun (WGS) entry which is preliminary data.</text>
</comment>
<protein>
    <submittedName>
        <fullName evidence="2">Type IX secretion system membrane protein PorP/SprF</fullName>
    </submittedName>
</protein>
<feature type="signal peptide" evidence="1">
    <location>
        <begin position="1"/>
        <end position="23"/>
    </location>
</feature>
<sequence>MIKIKKSLLVGFALLASTFYAEAQQDAQYSQYMFNSLVINPAYAGYKGTLNASGLYRIQYVDVPGGPVTQSIVLDGSFFDDKVGLGLTVVKDKIGLQEQSSAFLNFAYKLTVGDGATLAFGLGAGVGQYKYNGGQAEYDDPNDPTLGLGTASYISPDLRAGIHYSTDKFYAGLSSTNLISSFINNGSTAKDEIVKQGRHIFLTAGYLLDFGSFVKYKPSFLIKEDTKAPTNLDINNFFLFGEKVWLGVSYRTSVNVFKKGTVGNVKYSDALVGLIEIYASPGVRIGYAYDHSLNALKGFDNGSHEISLGITFGPKARPVILSPRYF</sequence>
<dbReference type="EMBL" id="JAEHFY010000003">
    <property type="protein sequence ID" value="MBK0381880.1"/>
    <property type="molecule type" value="Genomic_DNA"/>
</dbReference>
<dbReference type="Proteomes" id="UP000660024">
    <property type="component" value="Unassembled WGS sequence"/>
</dbReference>
<name>A0ABS1BGC2_9SPHI</name>